<dbReference type="InterPro" id="IPR017475">
    <property type="entry name" value="EPS_sugar_tfrase"/>
</dbReference>
<comment type="similarity">
    <text evidence="2">Belongs to the bacterial sugar transferase family.</text>
</comment>
<evidence type="ECO:0000313" key="10">
    <source>
        <dbReference type="Proteomes" id="UP000659344"/>
    </source>
</evidence>
<sequence length="475" mass="54502">MIKLIRFSGSKVFVLFLDCLFIYVSYLLAYNIKFKGMVPAQQWDSFFYYGPWLGLLTAITYYFFNLYDFAGRQKPMKWLSNLMLAHLIFVVELIVLHYWLKTFTLPRSVVIIAFIIQIALTFTLRLLLFFVQTKGIGKKRALLVVNGHASSVKTLEKLRDQGGIWFDIQRVLLVSNDHHQELSVTSWDGIDILVLGHEIPAVVKTGLIRSAGQRNIEVLMIPDFYELYLMKAELQQIDDLMVYSMMPPELTLWERFAKRGIDLVISILLLIITSPVLLLMLIVIPATSSGKALFVQERVGLHEKIFKVLKFRSMVDNAEKSTGPILASATDSRITRLGKFIRATRIDELPQLLNVIRGDMSLVGPRPEREFFVAQFKEELPHYTYRLMVKPGVTGLAQVMANYTTSPSDKLRYDMMYIKNYSPLLDLKILFQTILVVLQRDQSKGLDPATSETEVSIEKYLQQSQLEIAAVKESY</sequence>
<keyword evidence="4 7" id="KW-0812">Transmembrane</keyword>
<dbReference type="GO" id="GO:0016740">
    <property type="term" value="F:transferase activity"/>
    <property type="evidence" value="ECO:0007669"/>
    <property type="project" value="UniProtKB-KW"/>
</dbReference>
<gene>
    <name evidence="9" type="ORF">GCM10008013_36500</name>
</gene>
<reference evidence="10" key="1">
    <citation type="journal article" date="2019" name="Int. J. Syst. Evol. Microbiol.">
        <title>The Global Catalogue of Microorganisms (GCM) 10K type strain sequencing project: providing services to taxonomists for standard genome sequencing and annotation.</title>
        <authorList>
            <consortium name="The Broad Institute Genomics Platform"/>
            <consortium name="The Broad Institute Genome Sequencing Center for Infectious Disease"/>
            <person name="Wu L."/>
            <person name="Ma J."/>
        </authorList>
    </citation>
    <scope>NUCLEOTIDE SEQUENCE [LARGE SCALE GENOMIC DNA]</scope>
    <source>
        <strain evidence="10">CGMCC 1.12769</strain>
    </source>
</reference>
<dbReference type="EMBL" id="BMFT01000002">
    <property type="protein sequence ID" value="GGH32227.1"/>
    <property type="molecule type" value="Genomic_DNA"/>
</dbReference>
<evidence type="ECO:0000256" key="7">
    <source>
        <dbReference type="SAM" id="Phobius"/>
    </source>
</evidence>
<feature type="transmembrane region" description="Helical" evidence="7">
    <location>
        <begin position="263"/>
        <end position="284"/>
    </location>
</feature>
<evidence type="ECO:0000256" key="6">
    <source>
        <dbReference type="ARBA" id="ARBA00023136"/>
    </source>
</evidence>
<evidence type="ECO:0000256" key="5">
    <source>
        <dbReference type="ARBA" id="ARBA00022989"/>
    </source>
</evidence>
<keyword evidence="10" id="KW-1185">Reference proteome</keyword>
<keyword evidence="5 7" id="KW-1133">Transmembrane helix</keyword>
<proteinExistence type="inferred from homology"/>
<dbReference type="PANTHER" id="PTHR30576:SF0">
    <property type="entry name" value="UNDECAPRENYL-PHOSPHATE N-ACETYLGALACTOSAMINYL 1-PHOSPHATE TRANSFERASE-RELATED"/>
    <property type="match status" value="1"/>
</dbReference>
<evidence type="ECO:0000256" key="1">
    <source>
        <dbReference type="ARBA" id="ARBA00004141"/>
    </source>
</evidence>
<feature type="domain" description="Bacterial sugar transferase" evidence="8">
    <location>
        <begin position="258"/>
        <end position="439"/>
    </location>
</feature>
<dbReference type="Proteomes" id="UP000659344">
    <property type="component" value="Unassembled WGS sequence"/>
</dbReference>
<dbReference type="PANTHER" id="PTHR30576">
    <property type="entry name" value="COLANIC BIOSYNTHESIS UDP-GLUCOSE LIPID CARRIER TRANSFERASE"/>
    <property type="match status" value="1"/>
</dbReference>
<evidence type="ECO:0000256" key="2">
    <source>
        <dbReference type="ARBA" id="ARBA00006464"/>
    </source>
</evidence>
<comment type="caution">
    <text evidence="9">The sequence shown here is derived from an EMBL/GenBank/DDBJ whole genome shotgun (WGS) entry which is preliminary data.</text>
</comment>
<evidence type="ECO:0000256" key="4">
    <source>
        <dbReference type="ARBA" id="ARBA00022692"/>
    </source>
</evidence>
<protein>
    <submittedName>
        <fullName evidence="9">Sugar transferase</fullName>
    </submittedName>
</protein>
<accession>A0ABQ1YPR0</accession>
<organism evidence="9 10">
    <name type="scientific">Paenibacillus segetis</name>
    <dbReference type="NCBI Taxonomy" id="1325360"/>
    <lineage>
        <taxon>Bacteria</taxon>
        <taxon>Bacillati</taxon>
        <taxon>Bacillota</taxon>
        <taxon>Bacilli</taxon>
        <taxon>Bacillales</taxon>
        <taxon>Paenibacillaceae</taxon>
        <taxon>Paenibacillus</taxon>
    </lineage>
</organism>
<name>A0ABQ1YPR0_9BACL</name>
<keyword evidence="3 9" id="KW-0808">Transferase</keyword>
<dbReference type="RefSeq" id="WP_188541279.1">
    <property type="nucleotide sequence ID" value="NZ_BMFT01000002.1"/>
</dbReference>
<dbReference type="Pfam" id="PF02397">
    <property type="entry name" value="Bac_transf"/>
    <property type="match status" value="1"/>
</dbReference>
<dbReference type="InterPro" id="IPR003362">
    <property type="entry name" value="Bact_transf"/>
</dbReference>
<feature type="transmembrane region" description="Helical" evidence="7">
    <location>
        <begin position="49"/>
        <end position="67"/>
    </location>
</feature>
<feature type="transmembrane region" description="Helical" evidence="7">
    <location>
        <begin position="111"/>
        <end position="131"/>
    </location>
</feature>
<dbReference type="NCBIfam" id="TIGR03025">
    <property type="entry name" value="EPS_sugtrans"/>
    <property type="match status" value="1"/>
</dbReference>
<comment type="subcellular location">
    <subcellularLocation>
        <location evidence="1">Membrane</location>
        <topology evidence="1">Multi-pass membrane protein</topology>
    </subcellularLocation>
</comment>
<evidence type="ECO:0000259" key="8">
    <source>
        <dbReference type="Pfam" id="PF02397"/>
    </source>
</evidence>
<keyword evidence="6 7" id="KW-0472">Membrane</keyword>
<evidence type="ECO:0000256" key="3">
    <source>
        <dbReference type="ARBA" id="ARBA00022679"/>
    </source>
</evidence>
<feature type="transmembrane region" description="Helical" evidence="7">
    <location>
        <begin position="12"/>
        <end position="29"/>
    </location>
</feature>
<evidence type="ECO:0000313" key="9">
    <source>
        <dbReference type="EMBL" id="GGH32227.1"/>
    </source>
</evidence>
<feature type="transmembrane region" description="Helical" evidence="7">
    <location>
        <begin position="79"/>
        <end position="99"/>
    </location>
</feature>